<reference evidence="1" key="2">
    <citation type="journal article" date="2022" name="New Phytol.">
        <title>Evolutionary transition to the ectomycorrhizal habit in the genomes of a hyperdiverse lineage of mushroom-forming fungi.</title>
        <authorList>
            <person name="Looney B."/>
            <person name="Miyauchi S."/>
            <person name="Morin E."/>
            <person name="Drula E."/>
            <person name="Courty P.E."/>
            <person name="Kohler A."/>
            <person name="Kuo A."/>
            <person name="LaButti K."/>
            <person name="Pangilinan J."/>
            <person name="Lipzen A."/>
            <person name="Riley R."/>
            <person name="Andreopoulos W."/>
            <person name="He G."/>
            <person name="Johnson J."/>
            <person name="Nolan M."/>
            <person name="Tritt A."/>
            <person name="Barry K.W."/>
            <person name="Grigoriev I.V."/>
            <person name="Nagy L.G."/>
            <person name="Hibbett D."/>
            <person name="Henrissat B."/>
            <person name="Matheny P.B."/>
            <person name="Labbe J."/>
            <person name="Martin F.M."/>
        </authorList>
    </citation>
    <scope>NUCLEOTIDE SEQUENCE</scope>
    <source>
        <strain evidence="1">FP105234-sp</strain>
    </source>
</reference>
<evidence type="ECO:0000313" key="1">
    <source>
        <dbReference type="EMBL" id="KAI0050731.1"/>
    </source>
</evidence>
<comment type="caution">
    <text evidence="1">The sequence shown here is derived from an EMBL/GenBank/DDBJ whole genome shotgun (WGS) entry which is preliminary data.</text>
</comment>
<gene>
    <name evidence="1" type="ORF">FA95DRAFT_1603362</name>
</gene>
<sequence>MPPPQNLTLLAAAAVANASLGFWLPRTANQHSTRLPSSKSHPQQTQARRPTTNGATLMPKMTGNLANVKPGLVESVTVALYPTTT</sequence>
<evidence type="ECO:0000313" key="2">
    <source>
        <dbReference type="Proteomes" id="UP000814033"/>
    </source>
</evidence>
<organism evidence="1 2">
    <name type="scientific">Auriscalpium vulgare</name>
    <dbReference type="NCBI Taxonomy" id="40419"/>
    <lineage>
        <taxon>Eukaryota</taxon>
        <taxon>Fungi</taxon>
        <taxon>Dikarya</taxon>
        <taxon>Basidiomycota</taxon>
        <taxon>Agaricomycotina</taxon>
        <taxon>Agaricomycetes</taxon>
        <taxon>Russulales</taxon>
        <taxon>Auriscalpiaceae</taxon>
        <taxon>Auriscalpium</taxon>
    </lineage>
</organism>
<proteinExistence type="predicted"/>
<name>A0ACB8S4A1_9AGAM</name>
<accession>A0ACB8S4A1</accession>
<dbReference type="Proteomes" id="UP000814033">
    <property type="component" value="Unassembled WGS sequence"/>
</dbReference>
<reference evidence="1" key="1">
    <citation type="submission" date="2021-02" db="EMBL/GenBank/DDBJ databases">
        <authorList>
            <consortium name="DOE Joint Genome Institute"/>
            <person name="Ahrendt S."/>
            <person name="Looney B.P."/>
            <person name="Miyauchi S."/>
            <person name="Morin E."/>
            <person name="Drula E."/>
            <person name="Courty P.E."/>
            <person name="Chicoki N."/>
            <person name="Fauchery L."/>
            <person name="Kohler A."/>
            <person name="Kuo A."/>
            <person name="Labutti K."/>
            <person name="Pangilinan J."/>
            <person name="Lipzen A."/>
            <person name="Riley R."/>
            <person name="Andreopoulos W."/>
            <person name="He G."/>
            <person name="Johnson J."/>
            <person name="Barry K.W."/>
            <person name="Grigoriev I.V."/>
            <person name="Nagy L."/>
            <person name="Hibbett D."/>
            <person name="Henrissat B."/>
            <person name="Matheny P.B."/>
            <person name="Labbe J."/>
            <person name="Martin F."/>
        </authorList>
    </citation>
    <scope>NUCLEOTIDE SEQUENCE</scope>
    <source>
        <strain evidence="1">FP105234-sp</strain>
    </source>
</reference>
<protein>
    <submittedName>
        <fullName evidence="1">Uncharacterized protein</fullName>
    </submittedName>
</protein>
<keyword evidence="2" id="KW-1185">Reference proteome</keyword>
<dbReference type="EMBL" id="MU275859">
    <property type="protein sequence ID" value="KAI0050731.1"/>
    <property type="molecule type" value="Genomic_DNA"/>
</dbReference>